<dbReference type="Proteomes" id="UP000229213">
    <property type="component" value="Unassembled WGS sequence"/>
</dbReference>
<dbReference type="InterPro" id="IPR013780">
    <property type="entry name" value="Glyco_hydro_b"/>
</dbReference>
<dbReference type="SUPFAM" id="SSF51445">
    <property type="entry name" value="(Trans)glycosidases"/>
    <property type="match status" value="1"/>
</dbReference>
<reference evidence="10" key="1">
    <citation type="submission" date="2017-09" db="EMBL/GenBank/DDBJ databases">
        <title>Depth-based differentiation of microbial function through sediment-hosted aquifers and enrichment of novel symbionts in the deep terrestrial subsurface.</title>
        <authorList>
            <person name="Probst A.J."/>
            <person name="Ladd B."/>
            <person name="Jarett J.K."/>
            <person name="Geller-Mcgrath D.E."/>
            <person name="Sieber C.M.K."/>
            <person name="Emerson J.B."/>
            <person name="Anantharaman K."/>
            <person name="Thomas B.C."/>
            <person name="Malmstrom R."/>
            <person name="Stieglmeier M."/>
            <person name="Klingl A."/>
            <person name="Woyke T."/>
            <person name="Ryan C.M."/>
            <person name="Banfield J.F."/>
        </authorList>
    </citation>
    <scope>NUCLEOTIDE SEQUENCE [LARGE SCALE GENOMIC DNA]</scope>
</reference>
<evidence type="ECO:0000256" key="2">
    <source>
        <dbReference type="ARBA" id="ARBA00007186"/>
    </source>
</evidence>
<comment type="caution">
    <text evidence="9">The sequence shown here is derived from an EMBL/GenBank/DDBJ whole genome shotgun (WGS) entry which is preliminary data.</text>
</comment>
<keyword evidence="6" id="KW-0119">Carbohydrate metabolism</keyword>
<keyword evidence="5" id="KW-0378">Hydrolase</keyword>
<evidence type="ECO:0000256" key="3">
    <source>
        <dbReference type="ARBA" id="ARBA00011165"/>
    </source>
</evidence>
<feature type="domain" description="Alpha-L-arabinofuranosidase C-terminal" evidence="8">
    <location>
        <begin position="297"/>
        <end position="491"/>
    </location>
</feature>
<protein>
    <recommendedName>
        <fullName evidence="4">non-reducing end alpha-L-arabinofuranosidase</fullName>
        <ecNumber evidence="4">3.2.1.55</ecNumber>
    </recommendedName>
</protein>
<accession>A0A2M7YGB2</accession>
<dbReference type="AlphaFoldDB" id="A0A2M7YGB2"/>
<dbReference type="GO" id="GO:0046373">
    <property type="term" value="P:L-arabinose metabolic process"/>
    <property type="evidence" value="ECO:0007669"/>
    <property type="project" value="InterPro"/>
</dbReference>
<dbReference type="PANTHER" id="PTHR43576:SF2">
    <property type="entry name" value="INTRACELLULAR EXO-ALPHA-L-ARABINOFURANOSIDASE 2"/>
    <property type="match status" value="1"/>
</dbReference>
<dbReference type="EC" id="3.2.1.55" evidence="4"/>
<evidence type="ECO:0000313" key="9">
    <source>
        <dbReference type="EMBL" id="PJA62010.1"/>
    </source>
</evidence>
<dbReference type="InterPro" id="IPR017853">
    <property type="entry name" value="GH"/>
</dbReference>
<organism evidence="9 10">
    <name type="scientific">bacterium (Candidatus Ratteibacteria) CG_4_9_14_3_um_filter_41_21</name>
    <dbReference type="NCBI Taxonomy" id="2014289"/>
    <lineage>
        <taxon>Bacteria</taxon>
        <taxon>Candidatus Ratteibacteria</taxon>
    </lineage>
</organism>
<dbReference type="Pfam" id="PF06964">
    <property type="entry name" value="Alpha-L-AF_C"/>
    <property type="match status" value="1"/>
</dbReference>
<dbReference type="Gene3D" id="2.60.40.1180">
    <property type="entry name" value="Golgi alpha-mannosidase II"/>
    <property type="match status" value="1"/>
</dbReference>
<evidence type="ECO:0000259" key="8">
    <source>
        <dbReference type="SMART" id="SM00813"/>
    </source>
</evidence>
<comment type="similarity">
    <text evidence="2">Belongs to the glycosyl hydrolase 51 family.</text>
</comment>
<gene>
    <name evidence="9" type="ORF">CO162_03320</name>
</gene>
<evidence type="ECO:0000313" key="10">
    <source>
        <dbReference type="Proteomes" id="UP000229213"/>
    </source>
</evidence>
<keyword evidence="7" id="KW-0326">Glycosidase</keyword>
<dbReference type="Gene3D" id="3.20.20.80">
    <property type="entry name" value="Glycosidases"/>
    <property type="match status" value="1"/>
</dbReference>
<name>A0A2M7YGB2_9BACT</name>
<comment type="catalytic activity">
    <reaction evidence="1">
        <text>Hydrolysis of terminal non-reducing alpha-L-arabinofuranoside residues in alpha-L-arabinosides.</text>
        <dbReference type="EC" id="3.2.1.55"/>
    </reaction>
</comment>
<proteinExistence type="inferred from homology"/>
<dbReference type="SMART" id="SM00813">
    <property type="entry name" value="Alpha-L-AF_C"/>
    <property type="match status" value="1"/>
</dbReference>
<dbReference type="InterPro" id="IPR010720">
    <property type="entry name" value="Alpha-L-AF_C"/>
</dbReference>
<evidence type="ECO:0000256" key="5">
    <source>
        <dbReference type="ARBA" id="ARBA00022801"/>
    </source>
</evidence>
<evidence type="ECO:0000256" key="1">
    <source>
        <dbReference type="ARBA" id="ARBA00001462"/>
    </source>
</evidence>
<dbReference type="Pfam" id="PF22848">
    <property type="entry name" value="ASD1_dom"/>
    <property type="match status" value="1"/>
</dbReference>
<evidence type="ECO:0000256" key="4">
    <source>
        <dbReference type="ARBA" id="ARBA00012670"/>
    </source>
</evidence>
<sequence>MSIQPDIKVIVETDCPIATINPNIYGHFAEHLGYCIYGGIWVGENSSIKNNRGIRSDVVEALKKIKPSVVRWPGGCFADDYHWRDGIGPGESRPRRINLHWGKVIEDNSFGTHEFIEFCRQIGAEPYICGNVGSGTVREMKDWLEYMNSLKDSTLAQERAANGSLQPFNVKYFGIGNENWGCGGNMSAEYYANEVKRYSTFLHPFGEKPLYKIACGPCGDDANWTRRFFEALEGHLGLIQGFAAHYYCGTSGTATEYTDTQWYDLLHKALKMESLLLKHRAIMDEFDPERKISLIVDEWGTWHPVIPGTHPRFFHQQNSLRDALVAALTLDIFNRHADKIAMANIAQLVNVLQAMILTKDKNFLLTPTYHVYEMYAVHQGAQSVRCNINTDEIHFNIEDETRLLPRVAGSASMKNDLLNLSLVNTHTREPIAVELDIRGCLSVQVKEYRVLTADDIHAHNTFNEPERVQPVSKSPTEIVEENLIVTLPAASVNLITCKIKVKDTK</sequence>
<evidence type="ECO:0000256" key="6">
    <source>
        <dbReference type="ARBA" id="ARBA00023277"/>
    </source>
</evidence>
<dbReference type="GO" id="GO:0046556">
    <property type="term" value="F:alpha-L-arabinofuranosidase activity"/>
    <property type="evidence" value="ECO:0007669"/>
    <property type="project" value="UniProtKB-EC"/>
</dbReference>
<dbReference type="GO" id="GO:0000272">
    <property type="term" value="P:polysaccharide catabolic process"/>
    <property type="evidence" value="ECO:0007669"/>
    <property type="project" value="TreeGrafter"/>
</dbReference>
<comment type="subunit">
    <text evidence="3">Homohexamer; trimer of dimers.</text>
</comment>
<evidence type="ECO:0000256" key="7">
    <source>
        <dbReference type="ARBA" id="ARBA00023295"/>
    </source>
</evidence>
<dbReference type="InterPro" id="IPR055235">
    <property type="entry name" value="ASD1_cat"/>
</dbReference>
<dbReference type="PANTHER" id="PTHR43576">
    <property type="entry name" value="ALPHA-L-ARABINOFURANOSIDASE C-RELATED"/>
    <property type="match status" value="1"/>
</dbReference>
<dbReference type="EMBL" id="PFWI01000110">
    <property type="protein sequence ID" value="PJA62010.1"/>
    <property type="molecule type" value="Genomic_DNA"/>
</dbReference>
<dbReference type="SUPFAM" id="SSF51011">
    <property type="entry name" value="Glycosyl hydrolase domain"/>
    <property type="match status" value="1"/>
</dbReference>